<evidence type="ECO:0000313" key="2">
    <source>
        <dbReference type="Proteomes" id="UP000244908"/>
    </source>
</evidence>
<dbReference type="EMBL" id="CP029185">
    <property type="protein sequence ID" value="AWH88661.1"/>
    <property type="molecule type" value="Genomic_DNA"/>
</dbReference>
<protein>
    <recommendedName>
        <fullName evidence="3">Cellulose biosynthesis protein BcsR</fullName>
    </recommendedName>
</protein>
<dbReference type="RefSeq" id="WP_108900719.1">
    <property type="nucleotide sequence ID" value="NZ_CP029185.2"/>
</dbReference>
<dbReference type="NCBIfam" id="NF040717">
    <property type="entry name" value="BcsR_only"/>
    <property type="match status" value="1"/>
</dbReference>
<proteinExistence type="predicted"/>
<dbReference type="OrthoDB" id="6636615at2"/>
<organism evidence="1 2">
    <name type="scientific">Limnobaculum parvum</name>
    <dbReference type="NCBI Taxonomy" id="2172103"/>
    <lineage>
        <taxon>Bacteria</taxon>
        <taxon>Pseudomonadati</taxon>
        <taxon>Pseudomonadota</taxon>
        <taxon>Gammaproteobacteria</taxon>
        <taxon>Enterobacterales</taxon>
        <taxon>Budviciaceae</taxon>
        <taxon>Limnobaculum</taxon>
    </lineage>
</organism>
<evidence type="ECO:0008006" key="3">
    <source>
        <dbReference type="Google" id="ProtNLM"/>
    </source>
</evidence>
<accession>A0A2Y9TYQ3</accession>
<keyword evidence="2" id="KW-1185">Reference proteome</keyword>
<evidence type="ECO:0000313" key="1">
    <source>
        <dbReference type="EMBL" id="AWH88661.1"/>
    </source>
</evidence>
<sequence length="84" mass="9639">MNDDVTGTQWNLRKGRNTEIENRLPGQAVVKEYQNDIAAVMTAYHLTSLEYRDFSRQGALQEAFSRWPLLSEILSEQYSDKVGS</sequence>
<name>A0A2Y9TYQ3_9GAMM</name>
<dbReference type="AlphaFoldDB" id="A0A2Y9TYQ3"/>
<dbReference type="Pfam" id="PF10945">
    <property type="entry name" value="CBP_BcsR"/>
    <property type="match status" value="1"/>
</dbReference>
<dbReference type="Proteomes" id="UP000244908">
    <property type="component" value="Chromosome"/>
</dbReference>
<dbReference type="KEGG" id="lpv:HYN51_08885"/>
<reference evidence="1 2" key="1">
    <citation type="journal article" date="2019" name="Int. J. Syst. Evol. Microbiol.">
        <title>Limnobaculum parvum gen. nov., sp. nov., isolated from a freshwater lake.</title>
        <authorList>
            <person name="Baek C."/>
            <person name="Shin S.K."/>
            <person name="Yi H."/>
        </authorList>
    </citation>
    <scope>NUCLEOTIDE SEQUENCE [LARGE SCALE GENOMIC DNA]</scope>
    <source>
        <strain evidence="1 2">HYN0051</strain>
    </source>
</reference>
<dbReference type="InterPro" id="IPR024487">
    <property type="entry name" value="CBP_BcsR"/>
</dbReference>
<gene>
    <name evidence="1" type="ORF">HYN51_08885</name>
</gene>